<dbReference type="HOGENOM" id="CLU_1120797_0_0_1"/>
<protein>
    <submittedName>
        <fullName evidence="1">Uncharacterized protein</fullName>
    </submittedName>
</protein>
<keyword evidence="2" id="KW-1185">Reference proteome</keyword>
<sequence>MAVSRIIVQCSSSGIMYHGGTSQQATCRNSAPAEMLYSYRLRFTRKKWHNDQQAGLPFSATETALSSGVTCEDRHDFDNDFDKNTGKIVYSEHIKPLKMLQKRASEAPRDRHCQNGFSQPRISTCPGKRGVNKNNARQKHQAVPNGLNDGAWFQLPSDALNRDIDVSLQNNTHWLDAEEAEYPHCGFDVERCRIRRCCVEKSRQNKANEQHSRSSRCNCLGKREKPISEQVMPYPTPYIYPMLARFTV</sequence>
<proteinExistence type="predicted"/>
<accession>F2PH83</accession>
<organism evidence="1 2">
    <name type="scientific">Trichophyton equinum (strain ATCC MYA-4606 / CBS 127.97)</name>
    <name type="common">Horse ringworm fungus</name>
    <dbReference type="NCBI Taxonomy" id="559882"/>
    <lineage>
        <taxon>Eukaryota</taxon>
        <taxon>Fungi</taxon>
        <taxon>Dikarya</taxon>
        <taxon>Ascomycota</taxon>
        <taxon>Pezizomycotina</taxon>
        <taxon>Eurotiomycetes</taxon>
        <taxon>Eurotiomycetidae</taxon>
        <taxon>Onygenales</taxon>
        <taxon>Arthrodermataceae</taxon>
        <taxon>Trichophyton</taxon>
    </lineage>
</organism>
<dbReference type="AlphaFoldDB" id="F2PH83"/>
<evidence type="ECO:0000313" key="1">
    <source>
        <dbReference type="EMBL" id="EGE01251.1"/>
    </source>
</evidence>
<dbReference type="VEuPathDB" id="FungiDB:TEQG_00304"/>
<dbReference type="EMBL" id="DS995718">
    <property type="protein sequence ID" value="EGE01251.1"/>
    <property type="molecule type" value="Genomic_DNA"/>
</dbReference>
<dbReference type="Proteomes" id="UP000009169">
    <property type="component" value="Unassembled WGS sequence"/>
</dbReference>
<name>F2PH83_TRIEC</name>
<evidence type="ECO:0000313" key="2">
    <source>
        <dbReference type="Proteomes" id="UP000009169"/>
    </source>
</evidence>
<gene>
    <name evidence="1" type="ORF">TEQG_00304</name>
</gene>
<reference evidence="2" key="1">
    <citation type="journal article" date="2012" name="MBio">
        <title>Comparative genome analysis of Trichophyton rubrum and related dermatophytes reveals candidate genes involved in infection.</title>
        <authorList>
            <person name="Martinez D.A."/>
            <person name="Oliver B.G."/>
            <person name="Graeser Y."/>
            <person name="Goldberg J.M."/>
            <person name="Li W."/>
            <person name="Martinez-Rossi N.M."/>
            <person name="Monod M."/>
            <person name="Shelest E."/>
            <person name="Barton R.C."/>
            <person name="Birch E."/>
            <person name="Brakhage A.A."/>
            <person name="Chen Z."/>
            <person name="Gurr S.J."/>
            <person name="Heiman D."/>
            <person name="Heitman J."/>
            <person name="Kosti I."/>
            <person name="Rossi A."/>
            <person name="Saif S."/>
            <person name="Samalova M."/>
            <person name="Saunders C.W."/>
            <person name="Shea T."/>
            <person name="Summerbell R.C."/>
            <person name="Xu J."/>
            <person name="Young S."/>
            <person name="Zeng Q."/>
            <person name="Birren B.W."/>
            <person name="Cuomo C.A."/>
            <person name="White T.C."/>
        </authorList>
    </citation>
    <scope>NUCLEOTIDE SEQUENCE [LARGE SCALE GENOMIC DNA]</scope>
    <source>
        <strain evidence="2">ATCC MYA-4606 / CBS 127.97</strain>
    </source>
</reference>